<proteinExistence type="predicted"/>
<name>A0AAV2ALU3_9ARAC</name>
<dbReference type="Gene3D" id="3.30.710.10">
    <property type="entry name" value="Potassium Channel Kv1.1, Chain A"/>
    <property type="match status" value="1"/>
</dbReference>
<gene>
    <name evidence="2" type="ORF">LARSCL_LOCUS13000</name>
</gene>
<dbReference type="PROSITE" id="PS50097">
    <property type="entry name" value="BTB"/>
    <property type="match status" value="1"/>
</dbReference>
<dbReference type="Proteomes" id="UP001497382">
    <property type="component" value="Unassembled WGS sequence"/>
</dbReference>
<dbReference type="AlphaFoldDB" id="A0AAV2ALU3"/>
<protein>
    <recommendedName>
        <fullName evidence="1">BTB domain-containing protein</fullName>
    </recommendedName>
</protein>
<evidence type="ECO:0000313" key="3">
    <source>
        <dbReference type="Proteomes" id="UP001497382"/>
    </source>
</evidence>
<dbReference type="InterPro" id="IPR011333">
    <property type="entry name" value="SKP1/BTB/POZ_sf"/>
</dbReference>
<feature type="domain" description="BTB" evidence="1">
    <location>
        <begin position="14"/>
        <end position="81"/>
    </location>
</feature>
<dbReference type="SUPFAM" id="SSF54695">
    <property type="entry name" value="POZ domain"/>
    <property type="match status" value="1"/>
</dbReference>
<accession>A0AAV2ALU3</accession>
<evidence type="ECO:0000313" key="2">
    <source>
        <dbReference type="EMBL" id="CAL1284159.1"/>
    </source>
</evidence>
<dbReference type="SMART" id="SM00225">
    <property type="entry name" value="BTB"/>
    <property type="match status" value="1"/>
</dbReference>
<evidence type="ECO:0000259" key="1">
    <source>
        <dbReference type="PROSITE" id="PS50097"/>
    </source>
</evidence>
<dbReference type="CDD" id="cd18186">
    <property type="entry name" value="BTB_POZ_ZBTB_KLHL-like"/>
    <property type="match status" value="1"/>
</dbReference>
<dbReference type="Gene3D" id="1.25.40.420">
    <property type="match status" value="1"/>
</dbReference>
<comment type="caution">
    <text evidence="2">The sequence shown here is derived from an EMBL/GenBank/DDBJ whole genome shotgun (WGS) entry which is preliminary data.</text>
</comment>
<reference evidence="2 3" key="1">
    <citation type="submission" date="2024-04" db="EMBL/GenBank/DDBJ databases">
        <authorList>
            <person name="Rising A."/>
            <person name="Reimegard J."/>
            <person name="Sonavane S."/>
            <person name="Akerstrom W."/>
            <person name="Nylinder S."/>
            <person name="Hedman E."/>
            <person name="Kallberg Y."/>
        </authorList>
    </citation>
    <scope>NUCLEOTIDE SEQUENCE [LARGE SCALE GENOMIC DNA]</scope>
</reference>
<dbReference type="EMBL" id="CAXIEN010000176">
    <property type="protein sequence ID" value="CAL1284159.1"/>
    <property type="molecule type" value="Genomic_DNA"/>
</dbReference>
<dbReference type="PANTHER" id="PTHR24413">
    <property type="entry name" value="SPECKLE-TYPE POZ PROTEIN"/>
    <property type="match status" value="1"/>
</dbReference>
<dbReference type="InterPro" id="IPR000210">
    <property type="entry name" value="BTB/POZ_dom"/>
</dbReference>
<sequence length="174" mass="20274">MDDLKRNYSSKFLADVEVQTKENSYPAHKIVLCARSPVFKVMMSNDMKEKNSDSILVDDMEDDTVQQLLLFIYSDNLEDLQWESAIKLYYAADKYQIEKLRLICSAFLIDNLSTSRATELLFLADTHSDFDLKKEVEDFILDHDQQVFGSEEWEKLIEASPLLALKTMHLKYKT</sequence>
<keyword evidence="3" id="KW-1185">Reference proteome</keyword>
<organism evidence="2 3">
    <name type="scientific">Larinioides sclopetarius</name>
    <dbReference type="NCBI Taxonomy" id="280406"/>
    <lineage>
        <taxon>Eukaryota</taxon>
        <taxon>Metazoa</taxon>
        <taxon>Ecdysozoa</taxon>
        <taxon>Arthropoda</taxon>
        <taxon>Chelicerata</taxon>
        <taxon>Arachnida</taxon>
        <taxon>Araneae</taxon>
        <taxon>Araneomorphae</taxon>
        <taxon>Entelegynae</taxon>
        <taxon>Araneoidea</taxon>
        <taxon>Araneidae</taxon>
        <taxon>Larinioides</taxon>
    </lineage>
</organism>
<dbReference type="Pfam" id="PF00651">
    <property type="entry name" value="BTB"/>
    <property type="match status" value="1"/>
</dbReference>